<feature type="region of interest" description="Disordered" evidence="1">
    <location>
        <begin position="1"/>
        <end position="64"/>
    </location>
</feature>
<feature type="compositionally biased region" description="Basic and acidic residues" evidence="1">
    <location>
        <begin position="19"/>
        <end position="33"/>
    </location>
</feature>
<protein>
    <submittedName>
        <fullName evidence="2">Uncharacterized protein</fullName>
    </submittedName>
</protein>
<dbReference type="AlphaFoldDB" id="A0A511DCQ3"/>
<accession>A0A511DCQ3</accession>
<dbReference type="Proteomes" id="UP000321685">
    <property type="component" value="Unassembled WGS sequence"/>
</dbReference>
<evidence type="ECO:0000313" key="2">
    <source>
        <dbReference type="EMBL" id="GEL22337.1"/>
    </source>
</evidence>
<organism evidence="2 3">
    <name type="scientific">Pseudonocardia sulfidoxydans NBRC 16205</name>
    <dbReference type="NCBI Taxonomy" id="1223511"/>
    <lineage>
        <taxon>Bacteria</taxon>
        <taxon>Bacillati</taxon>
        <taxon>Actinomycetota</taxon>
        <taxon>Actinomycetes</taxon>
        <taxon>Pseudonocardiales</taxon>
        <taxon>Pseudonocardiaceae</taxon>
        <taxon>Pseudonocardia</taxon>
    </lineage>
</organism>
<comment type="caution">
    <text evidence="2">The sequence shown here is derived from an EMBL/GenBank/DDBJ whole genome shotgun (WGS) entry which is preliminary data.</text>
</comment>
<reference evidence="2 3" key="1">
    <citation type="submission" date="2019-07" db="EMBL/GenBank/DDBJ databases">
        <title>Whole genome shotgun sequence of Pseudonocardia sulfidoxydans NBRC 16205.</title>
        <authorList>
            <person name="Hosoyama A."/>
            <person name="Uohara A."/>
            <person name="Ohji S."/>
            <person name="Ichikawa N."/>
        </authorList>
    </citation>
    <scope>NUCLEOTIDE SEQUENCE [LARGE SCALE GENOMIC DNA]</scope>
    <source>
        <strain evidence="2 3">NBRC 16205</strain>
    </source>
</reference>
<dbReference type="RefSeq" id="WP_147103410.1">
    <property type="nucleotide sequence ID" value="NZ_BJVJ01000008.1"/>
</dbReference>
<feature type="compositionally biased region" description="Polar residues" evidence="1">
    <location>
        <begin position="50"/>
        <end position="64"/>
    </location>
</feature>
<gene>
    <name evidence="2" type="ORF">PSU4_12910</name>
</gene>
<sequence length="64" mass="6845">MSNEKDCGLDDTAVDPDPEERRPPEVPADKVPADEEGQAEPTVVPRAGAPSQSMEPPQDSSESR</sequence>
<name>A0A511DCQ3_9PSEU</name>
<keyword evidence="3" id="KW-1185">Reference proteome</keyword>
<proteinExistence type="predicted"/>
<evidence type="ECO:0000256" key="1">
    <source>
        <dbReference type="SAM" id="MobiDB-lite"/>
    </source>
</evidence>
<evidence type="ECO:0000313" key="3">
    <source>
        <dbReference type="Proteomes" id="UP000321685"/>
    </source>
</evidence>
<dbReference type="EMBL" id="BJVJ01000008">
    <property type="protein sequence ID" value="GEL22337.1"/>
    <property type="molecule type" value="Genomic_DNA"/>
</dbReference>